<name>A0A1D8UUI2_9PROT</name>
<dbReference type="RefSeq" id="WP_070402936.1">
    <property type="nucleotide sequence ID" value="NZ_BJVW01000001.1"/>
</dbReference>
<evidence type="ECO:0000256" key="2">
    <source>
        <dbReference type="SAM" id="SignalP"/>
    </source>
</evidence>
<evidence type="ECO:0000313" key="4">
    <source>
        <dbReference type="Proteomes" id="UP000179145"/>
    </source>
</evidence>
<dbReference type="Proteomes" id="UP000179145">
    <property type="component" value="Chromosome"/>
</dbReference>
<organism evidence="3 4">
    <name type="scientific">Kozakia baliensis</name>
    <dbReference type="NCBI Taxonomy" id="153496"/>
    <lineage>
        <taxon>Bacteria</taxon>
        <taxon>Pseudomonadati</taxon>
        <taxon>Pseudomonadota</taxon>
        <taxon>Alphaproteobacteria</taxon>
        <taxon>Acetobacterales</taxon>
        <taxon>Acetobacteraceae</taxon>
        <taxon>Kozakia</taxon>
    </lineage>
</organism>
<dbReference type="EMBL" id="CP014674">
    <property type="protein sequence ID" value="AOX17300.1"/>
    <property type="molecule type" value="Genomic_DNA"/>
</dbReference>
<dbReference type="Pfam" id="PF12779">
    <property type="entry name" value="WXXGXW"/>
    <property type="match status" value="1"/>
</dbReference>
<gene>
    <name evidence="3" type="ORF">A0U89_09315</name>
</gene>
<sequence length="116" mass="13236">MKKTFLALCLGLTVAGAVVTPSAQAQQMGPGPNYDRGSYGPNAYGPDSRGRGDRGGPGGPGYMGNRPPPPPLRMERVPPPRRNWIWTRGYWRWEPRGYVWIPGHWVRPRWDRQYRY</sequence>
<dbReference type="AlphaFoldDB" id="A0A1D8UUI2"/>
<reference evidence="3 4" key="1">
    <citation type="journal article" date="2016" name="Microb. Cell Fact.">
        <title>Dissection of exopolysaccharide biosynthesis in Kozakia baliensis.</title>
        <authorList>
            <person name="Brandt J.U."/>
            <person name="Jakob F."/>
            <person name="Behr J."/>
            <person name="Geissler A.J."/>
            <person name="Vogel R.F."/>
        </authorList>
    </citation>
    <scope>NUCLEOTIDE SEQUENCE [LARGE SCALE GENOMIC DNA]</scope>
    <source>
        <strain evidence="3 4">DSM 14400</strain>
    </source>
</reference>
<keyword evidence="4" id="KW-1185">Reference proteome</keyword>
<dbReference type="KEGG" id="kba:A0U89_09315"/>
<evidence type="ECO:0000256" key="1">
    <source>
        <dbReference type="SAM" id="MobiDB-lite"/>
    </source>
</evidence>
<proteinExistence type="predicted"/>
<feature type="region of interest" description="Disordered" evidence="1">
    <location>
        <begin position="21"/>
        <end position="78"/>
    </location>
</feature>
<dbReference type="InterPro" id="IPR024447">
    <property type="entry name" value="YXWGXW_rpt"/>
</dbReference>
<evidence type="ECO:0000313" key="3">
    <source>
        <dbReference type="EMBL" id="AOX17300.1"/>
    </source>
</evidence>
<protein>
    <submittedName>
        <fullName evidence="3">Uncharacterized protein</fullName>
    </submittedName>
</protein>
<accession>A0A1D8UUI2</accession>
<dbReference type="STRING" id="153496.A0U89_09315"/>
<feature type="chain" id="PRO_5043769532" evidence="2">
    <location>
        <begin position="26"/>
        <end position="116"/>
    </location>
</feature>
<feature type="signal peptide" evidence="2">
    <location>
        <begin position="1"/>
        <end position="25"/>
    </location>
</feature>
<keyword evidence="2" id="KW-0732">Signal</keyword>